<name>A0A9N9DIJ1_9GLOM</name>
<comment type="caution">
    <text evidence="1">The sequence shown here is derived from an EMBL/GenBank/DDBJ whole genome shotgun (WGS) entry which is preliminary data.</text>
</comment>
<organism evidence="1 2">
    <name type="scientific">Dentiscutata erythropus</name>
    <dbReference type="NCBI Taxonomy" id="1348616"/>
    <lineage>
        <taxon>Eukaryota</taxon>
        <taxon>Fungi</taxon>
        <taxon>Fungi incertae sedis</taxon>
        <taxon>Mucoromycota</taxon>
        <taxon>Glomeromycotina</taxon>
        <taxon>Glomeromycetes</taxon>
        <taxon>Diversisporales</taxon>
        <taxon>Gigasporaceae</taxon>
        <taxon>Dentiscutata</taxon>
    </lineage>
</organism>
<dbReference type="EMBL" id="CAJVPY010005138">
    <property type="protein sequence ID" value="CAG8636315.1"/>
    <property type="molecule type" value="Genomic_DNA"/>
</dbReference>
<keyword evidence="2" id="KW-1185">Reference proteome</keyword>
<dbReference type="Proteomes" id="UP000789405">
    <property type="component" value="Unassembled WGS sequence"/>
</dbReference>
<protein>
    <submittedName>
        <fullName evidence="1">17361_t:CDS:1</fullName>
    </submittedName>
</protein>
<gene>
    <name evidence="1" type="ORF">DERYTH_LOCUS9415</name>
</gene>
<evidence type="ECO:0000313" key="2">
    <source>
        <dbReference type="Proteomes" id="UP000789405"/>
    </source>
</evidence>
<dbReference type="AlphaFoldDB" id="A0A9N9DIJ1"/>
<sequence length="119" mass="13656">MNFLDQNPNPSLFIEISDAETIYPKEITSLTFLQSISLTNTYQISTNEQTNVFLGRNIRNFIIPGWKATMGFQPDYETVPYLTSRKSSTRTQTNQNESNIFTLGILADYDTTTIETEQR</sequence>
<reference evidence="1" key="1">
    <citation type="submission" date="2021-06" db="EMBL/GenBank/DDBJ databases">
        <authorList>
            <person name="Kallberg Y."/>
            <person name="Tangrot J."/>
            <person name="Rosling A."/>
        </authorList>
    </citation>
    <scope>NUCLEOTIDE SEQUENCE</scope>
    <source>
        <strain evidence="1">MA453B</strain>
    </source>
</reference>
<proteinExistence type="predicted"/>
<evidence type="ECO:0000313" key="1">
    <source>
        <dbReference type="EMBL" id="CAG8636315.1"/>
    </source>
</evidence>
<accession>A0A9N9DIJ1</accession>
<dbReference type="OrthoDB" id="2339353at2759"/>